<dbReference type="CDD" id="cd06543">
    <property type="entry name" value="GH18_PF-ChiA-like"/>
    <property type="match status" value="1"/>
</dbReference>
<gene>
    <name evidence="4" type="ORF">OHA16_08880</name>
</gene>
<dbReference type="InterPro" id="IPR001223">
    <property type="entry name" value="Glyco_hydro18_cat"/>
</dbReference>
<feature type="domain" description="GH18" evidence="3">
    <location>
        <begin position="51"/>
        <end position="358"/>
    </location>
</feature>
<dbReference type="PROSITE" id="PS51910">
    <property type="entry name" value="GH18_2"/>
    <property type="match status" value="1"/>
</dbReference>
<dbReference type="InterPro" id="IPR017853">
    <property type="entry name" value="GH"/>
</dbReference>
<dbReference type="InterPro" id="IPR003305">
    <property type="entry name" value="CenC_carb-bd"/>
</dbReference>
<feature type="chain" id="PRO_5047117523" evidence="2">
    <location>
        <begin position="33"/>
        <end position="695"/>
    </location>
</feature>
<dbReference type="RefSeq" id="WP_328954109.1">
    <property type="nucleotide sequence ID" value="NZ_CP108110.1"/>
</dbReference>
<protein>
    <submittedName>
        <fullName evidence="4">Glycosyl hydrolase family 18 protein</fullName>
    </submittedName>
</protein>
<dbReference type="GO" id="GO:0016787">
    <property type="term" value="F:hydrolase activity"/>
    <property type="evidence" value="ECO:0007669"/>
    <property type="project" value="UniProtKB-KW"/>
</dbReference>
<dbReference type="PANTHER" id="PTHR42976">
    <property type="entry name" value="BIFUNCTIONAL CHITINASE/LYSOZYME-RELATED"/>
    <property type="match status" value="1"/>
</dbReference>
<proteinExistence type="predicted"/>
<evidence type="ECO:0000313" key="4">
    <source>
        <dbReference type="EMBL" id="WUQ83076.1"/>
    </source>
</evidence>
<accession>A0ABZ1TWR4</accession>
<dbReference type="PANTHER" id="PTHR42976:SF1">
    <property type="entry name" value="GH18 DOMAIN-CONTAINING PROTEIN-RELATED"/>
    <property type="match status" value="1"/>
</dbReference>
<dbReference type="SUPFAM" id="SSF51445">
    <property type="entry name" value="(Trans)glycosidases"/>
    <property type="match status" value="1"/>
</dbReference>
<organism evidence="4 5">
    <name type="scientific">Kitasatospora purpeofusca</name>
    <dbReference type="NCBI Taxonomy" id="67352"/>
    <lineage>
        <taxon>Bacteria</taxon>
        <taxon>Bacillati</taxon>
        <taxon>Actinomycetota</taxon>
        <taxon>Actinomycetes</taxon>
        <taxon>Kitasatosporales</taxon>
        <taxon>Streptomycetaceae</taxon>
        <taxon>Kitasatospora</taxon>
    </lineage>
</organism>
<sequence length="695" mass="69696">MRLPRTLRAALTACVTLVASAGLVAGATSAGAAPTGPATAEVTAATPLPTRVFAPYFEAWTGESPATLAAQSGAKYLTMAFLQTATKGSCTPYWNGDTSLPVAQSSFGADFAKIRANGGDVIPSFGGYTADTTGTELADSCTDVNQIAAAYENLITTYDISRIDLDIEVDSLDNSAGVDRRNKAIKLVQDWAAANGRQIQFSYTLPTTTSGLAASGLAVLKNAVTNNARIDVVNMMTFDYYDNAAHDMAADTQTSATGLYNQLTKLYPTKTPAQLWGSIGITEMIGVDDFGPAETFTLANATTVYNWAVSKGINTLSFWALQRDNGSCAGSAARDDCSGIAQNTWDFTKIFAPFTSNTQPVNDFSVGVNPNSGTVVAGSSATATISTAVVSGSAQSVNLTVSGAPAGVTATVNPGSVTAGSPATLTVATTAGAAPGTYPLTVTGTAASGSHTSTYTLKVTSTQPGNDFSVGVSPAAGSVTAGSSATATVGTTVVSGSAQSVNLTVSGAPAGVTATVNPGTVTAGSSATLTVATTAATTPGTYPLTVTGTAASGSHSSTYTLTVTGVTPPGGLVNGGLETGSLGPWTCQTGGSVVGTPVHSGSYALQAAANASQTGQCSQTVTLAPNKAYTLTGWVQGSYAYLGVSGGATGSAWTSASGWTRLSVPFTTGASGTVTVYLHGWYGQGSVYGDDFSIA</sequence>
<evidence type="ECO:0000259" key="3">
    <source>
        <dbReference type="PROSITE" id="PS51910"/>
    </source>
</evidence>
<feature type="signal peptide" evidence="2">
    <location>
        <begin position="1"/>
        <end position="32"/>
    </location>
</feature>
<reference evidence="4" key="1">
    <citation type="submission" date="2022-10" db="EMBL/GenBank/DDBJ databases">
        <title>The complete genomes of actinobacterial strains from the NBC collection.</title>
        <authorList>
            <person name="Joergensen T.S."/>
            <person name="Alvarez Arevalo M."/>
            <person name="Sterndorff E.B."/>
            <person name="Faurdal D."/>
            <person name="Vuksanovic O."/>
            <person name="Mourched A.-S."/>
            <person name="Charusanti P."/>
            <person name="Shaw S."/>
            <person name="Blin K."/>
            <person name="Weber T."/>
        </authorList>
    </citation>
    <scope>NUCLEOTIDE SEQUENCE</scope>
    <source>
        <strain evidence="4">NBC_00222</strain>
    </source>
</reference>
<dbReference type="Proteomes" id="UP001432222">
    <property type="component" value="Chromosome"/>
</dbReference>
<dbReference type="Pfam" id="PF00704">
    <property type="entry name" value="Glyco_hydro_18"/>
    <property type="match status" value="1"/>
</dbReference>
<keyword evidence="1 4" id="KW-0378">Hydrolase</keyword>
<evidence type="ECO:0000313" key="5">
    <source>
        <dbReference type="Proteomes" id="UP001432222"/>
    </source>
</evidence>
<dbReference type="Gene3D" id="3.20.20.80">
    <property type="entry name" value="Glycosidases"/>
    <property type="match status" value="1"/>
</dbReference>
<keyword evidence="5" id="KW-1185">Reference proteome</keyword>
<dbReference type="EMBL" id="CP108110">
    <property type="protein sequence ID" value="WUQ83076.1"/>
    <property type="molecule type" value="Genomic_DNA"/>
</dbReference>
<name>A0ABZ1TWR4_9ACTN</name>
<evidence type="ECO:0000256" key="1">
    <source>
        <dbReference type="ARBA" id="ARBA00022801"/>
    </source>
</evidence>
<keyword evidence="2" id="KW-0732">Signal</keyword>
<evidence type="ECO:0000256" key="2">
    <source>
        <dbReference type="SAM" id="SignalP"/>
    </source>
</evidence>
<dbReference type="Pfam" id="PF02018">
    <property type="entry name" value="CBM_4_9"/>
    <property type="match status" value="1"/>
</dbReference>
<dbReference type="Gene3D" id="2.60.120.260">
    <property type="entry name" value="Galactose-binding domain-like"/>
    <property type="match status" value="1"/>
</dbReference>
<dbReference type="InterPro" id="IPR052750">
    <property type="entry name" value="GH18_Chitinase"/>
</dbReference>